<keyword evidence="4" id="KW-1185">Reference proteome</keyword>
<name>A0A9Q5I509_SANBA</name>
<evidence type="ECO:0000313" key="3">
    <source>
        <dbReference type="EMBL" id="OCB91783.1"/>
    </source>
</evidence>
<reference evidence="3" key="1">
    <citation type="submission" date="2016-06" db="EMBL/GenBank/DDBJ databases">
        <title>Draft Genome sequence of the fungus Inonotus baumii.</title>
        <authorList>
            <person name="Zhu H."/>
            <person name="Lin W."/>
        </authorList>
    </citation>
    <scope>NUCLEOTIDE SEQUENCE</scope>
    <source>
        <strain evidence="3">821</strain>
    </source>
</reference>
<dbReference type="Proteomes" id="UP000757232">
    <property type="component" value="Unassembled WGS sequence"/>
</dbReference>
<evidence type="ECO:0000259" key="2">
    <source>
        <dbReference type="PROSITE" id="PS50181"/>
    </source>
</evidence>
<evidence type="ECO:0000313" key="4">
    <source>
        <dbReference type="Proteomes" id="UP000757232"/>
    </source>
</evidence>
<feature type="region of interest" description="Disordered" evidence="1">
    <location>
        <begin position="1"/>
        <end position="20"/>
    </location>
</feature>
<comment type="caution">
    <text evidence="3">The sequence shown here is derived from an EMBL/GenBank/DDBJ whole genome shotgun (WGS) entry which is preliminary data.</text>
</comment>
<protein>
    <recommendedName>
        <fullName evidence="2">F-box domain-containing protein</fullName>
    </recommendedName>
</protein>
<feature type="compositionally biased region" description="Basic and acidic residues" evidence="1">
    <location>
        <begin position="1"/>
        <end position="10"/>
    </location>
</feature>
<proteinExistence type="predicted"/>
<dbReference type="OrthoDB" id="3202382at2759"/>
<evidence type="ECO:0000256" key="1">
    <source>
        <dbReference type="SAM" id="MobiDB-lite"/>
    </source>
</evidence>
<feature type="domain" description="F-box" evidence="2">
    <location>
        <begin position="39"/>
        <end position="94"/>
    </location>
</feature>
<accession>A0A9Q5I509</accession>
<dbReference type="EMBL" id="LNZH02000064">
    <property type="protein sequence ID" value="OCB91783.1"/>
    <property type="molecule type" value="Genomic_DNA"/>
</dbReference>
<sequence>MSDTSLRERPGIYPGSSSRQIHEKSPARLPIALPRSGTNRSLISLPFDIILNIVEYLDSDELMNLRASHLVWHSFVLDSLDACRPLPLKGFQRIQDCSTPELARLVRRGHRLYDSWTKTGPKLIKPYTRIPSPGDEDVVWLSPITSKYALCCTKTGRVLCWDVDLGRCAATWSSGADWEIWKCRVEFDERTVYYAMAKRDDDGLGTDCQLMALRFPGDDDVNYQPPCFTKLSTLCFPGQVISIYLLDPLRRLLSAYIWLQRTNTLGLYVLLDWTKPLYVFLDTGISCDPGREWSCLSHDPENVVIHAEEEVRAYQFFYPLILLRRLATPTLPRPAETNPPLITPPRTIKLDFIPTENPFESAYIAHSSHFVRQWWQMGPYSTRIRRRSSTIVLRSMTIQDPGPEDAPPGPDDPPPGTHLFTIAQHYFTVPLRQETLRWWFIRKPFEILCYPYFPAADPPEPITEAVIPLPADAHQAIAAWAEFAHDVVENTEEAVDDQSVLPVPPPEPAQDPMEEQADDFSVIPLVAVEFGFAAWVEYVSFTSDDIRVRYVIFPSIDEDRTSDDYDGLSKEDDVRTLEVPPEIDLRSVVHIGLDQAHGTVILGMRRSNIYILRYD</sequence>
<feature type="region of interest" description="Disordered" evidence="1">
    <location>
        <begin position="494"/>
        <end position="515"/>
    </location>
</feature>
<gene>
    <name evidence="3" type="ORF">A7U60_g955</name>
</gene>
<dbReference type="AlphaFoldDB" id="A0A9Q5I509"/>
<organism evidence="3 4">
    <name type="scientific">Sanghuangporus baumii</name>
    <name type="common">Phellinus baumii</name>
    <dbReference type="NCBI Taxonomy" id="108892"/>
    <lineage>
        <taxon>Eukaryota</taxon>
        <taxon>Fungi</taxon>
        <taxon>Dikarya</taxon>
        <taxon>Basidiomycota</taxon>
        <taxon>Agaricomycotina</taxon>
        <taxon>Agaricomycetes</taxon>
        <taxon>Hymenochaetales</taxon>
        <taxon>Hymenochaetaceae</taxon>
        <taxon>Sanghuangporus</taxon>
    </lineage>
</organism>
<dbReference type="InterPro" id="IPR001810">
    <property type="entry name" value="F-box_dom"/>
</dbReference>
<dbReference type="PROSITE" id="PS50181">
    <property type="entry name" value="FBOX"/>
    <property type="match status" value="1"/>
</dbReference>